<dbReference type="Proteomes" id="UP000002217">
    <property type="component" value="Chromosome"/>
</dbReference>
<feature type="transmembrane region" description="Helical" evidence="9">
    <location>
        <begin position="150"/>
        <end position="174"/>
    </location>
</feature>
<keyword evidence="12" id="KW-1185">Reference proteome</keyword>
<evidence type="ECO:0000256" key="2">
    <source>
        <dbReference type="ARBA" id="ARBA00007783"/>
    </source>
</evidence>
<feature type="transmembrane region" description="Helical" evidence="9">
    <location>
        <begin position="40"/>
        <end position="62"/>
    </location>
</feature>
<dbReference type="OrthoDB" id="9786910at2"/>
<accession>C8VW95</accession>
<dbReference type="PRINTS" id="PR00164">
    <property type="entry name" value="ABC2TRNSPORT"/>
</dbReference>
<evidence type="ECO:0000256" key="9">
    <source>
        <dbReference type="RuleBase" id="RU361157"/>
    </source>
</evidence>
<evidence type="ECO:0000259" key="10">
    <source>
        <dbReference type="PROSITE" id="PS51012"/>
    </source>
</evidence>
<evidence type="ECO:0000256" key="6">
    <source>
        <dbReference type="ARBA" id="ARBA00022692"/>
    </source>
</evidence>
<dbReference type="InterPro" id="IPR047817">
    <property type="entry name" value="ABC2_TM_bact-type"/>
</dbReference>
<keyword evidence="8 9" id="KW-0472">Membrane</keyword>
<keyword evidence="6 9" id="KW-0812">Transmembrane</keyword>
<dbReference type="PANTHER" id="PTHR30413:SF8">
    <property type="entry name" value="TRANSPORT PERMEASE PROTEIN"/>
    <property type="match status" value="1"/>
</dbReference>
<dbReference type="KEGG" id="dae:Dtox_1588"/>
<protein>
    <recommendedName>
        <fullName evidence="9">Transport permease protein</fullName>
    </recommendedName>
</protein>
<evidence type="ECO:0000256" key="5">
    <source>
        <dbReference type="ARBA" id="ARBA00022519"/>
    </source>
</evidence>
<reference evidence="11 12" key="1">
    <citation type="journal article" date="2009" name="Stand. Genomic Sci.">
        <title>Complete genome sequence of Desulfotomaculum acetoxidans type strain (5575).</title>
        <authorList>
            <person name="Spring S."/>
            <person name="Lapidus A."/>
            <person name="Schroder M."/>
            <person name="Gleim D."/>
            <person name="Sims D."/>
            <person name="Meincke L."/>
            <person name="Glavina Del Rio T."/>
            <person name="Tice H."/>
            <person name="Copeland A."/>
            <person name="Cheng J.F."/>
            <person name="Lucas S."/>
            <person name="Chen F."/>
            <person name="Nolan M."/>
            <person name="Bruce D."/>
            <person name="Goodwin L."/>
            <person name="Pitluck S."/>
            <person name="Ivanova N."/>
            <person name="Mavromatis K."/>
            <person name="Mikhailova N."/>
            <person name="Pati A."/>
            <person name="Chen A."/>
            <person name="Palaniappan K."/>
            <person name="Land M."/>
            <person name="Hauser L."/>
            <person name="Chang Y.J."/>
            <person name="Jeffries C.D."/>
            <person name="Chain P."/>
            <person name="Saunders E."/>
            <person name="Brettin T."/>
            <person name="Detter J.C."/>
            <person name="Goker M."/>
            <person name="Bristow J."/>
            <person name="Eisen J.A."/>
            <person name="Markowitz V."/>
            <person name="Hugenholtz P."/>
            <person name="Kyrpides N.C."/>
            <person name="Klenk H.P."/>
            <person name="Han C."/>
        </authorList>
    </citation>
    <scope>NUCLEOTIDE SEQUENCE [LARGE SCALE GENOMIC DNA]</scope>
    <source>
        <strain evidence="12">ATCC 49208 / DSM 771 / VKM B-1644</strain>
    </source>
</reference>
<evidence type="ECO:0000313" key="12">
    <source>
        <dbReference type="Proteomes" id="UP000002217"/>
    </source>
</evidence>
<name>C8VW95_DESAS</name>
<feature type="domain" description="ABC transmembrane type-2" evidence="10">
    <location>
        <begin position="41"/>
        <end position="261"/>
    </location>
</feature>
<dbReference type="InterPro" id="IPR000412">
    <property type="entry name" value="ABC_2_transport"/>
</dbReference>
<dbReference type="PROSITE" id="PS51012">
    <property type="entry name" value="ABC_TM2"/>
    <property type="match status" value="1"/>
</dbReference>
<evidence type="ECO:0000313" key="11">
    <source>
        <dbReference type="EMBL" id="ACV62447.1"/>
    </source>
</evidence>
<dbReference type="eggNOG" id="COG1682">
    <property type="taxonomic scope" value="Bacteria"/>
</dbReference>
<keyword evidence="4 9" id="KW-1003">Cell membrane</keyword>
<dbReference type="AlphaFoldDB" id="C8VW95"/>
<dbReference type="PANTHER" id="PTHR30413">
    <property type="entry name" value="INNER MEMBRANE TRANSPORT PERMEASE"/>
    <property type="match status" value="1"/>
</dbReference>
<dbReference type="EMBL" id="CP001720">
    <property type="protein sequence ID" value="ACV62447.1"/>
    <property type="molecule type" value="Genomic_DNA"/>
</dbReference>
<dbReference type="STRING" id="485916.Dtox_1588"/>
<keyword evidence="7 9" id="KW-1133">Transmembrane helix</keyword>
<keyword evidence="5" id="KW-0997">Cell inner membrane</keyword>
<feature type="transmembrane region" description="Helical" evidence="9">
    <location>
        <begin position="114"/>
        <end position="144"/>
    </location>
</feature>
<feature type="transmembrane region" description="Helical" evidence="9">
    <location>
        <begin position="235"/>
        <end position="258"/>
    </location>
</feature>
<evidence type="ECO:0000256" key="8">
    <source>
        <dbReference type="ARBA" id="ARBA00023136"/>
    </source>
</evidence>
<proteinExistence type="inferred from homology"/>
<keyword evidence="3 9" id="KW-0813">Transport</keyword>
<evidence type="ECO:0000256" key="7">
    <source>
        <dbReference type="ARBA" id="ARBA00022989"/>
    </source>
</evidence>
<feature type="transmembrane region" description="Helical" evidence="9">
    <location>
        <begin position="74"/>
        <end position="93"/>
    </location>
</feature>
<feature type="transmembrane region" description="Helical" evidence="9">
    <location>
        <begin position="181"/>
        <end position="200"/>
    </location>
</feature>
<dbReference type="GO" id="GO:0015920">
    <property type="term" value="P:lipopolysaccharide transport"/>
    <property type="evidence" value="ECO:0007669"/>
    <property type="project" value="TreeGrafter"/>
</dbReference>
<evidence type="ECO:0000256" key="4">
    <source>
        <dbReference type="ARBA" id="ARBA00022475"/>
    </source>
</evidence>
<gene>
    <name evidence="11" type="ordered locus">Dtox_1588</name>
</gene>
<dbReference type="RefSeq" id="WP_015757158.1">
    <property type="nucleotide sequence ID" value="NC_013216.1"/>
</dbReference>
<evidence type="ECO:0000256" key="1">
    <source>
        <dbReference type="ARBA" id="ARBA00004429"/>
    </source>
</evidence>
<comment type="subcellular location">
    <subcellularLocation>
        <location evidence="1">Cell inner membrane</location>
        <topology evidence="1">Multi-pass membrane protein</topology>
    </subcellularLocation>
    <subcellularLocation>
        <location evidence="9">Cell membrane</location>
        <topology evidence="9">Multi-pass membrane protein</topology>
    </subcellularLocation>
</comment>
<sequence length="269" mass="30685">MIIKPKKGWQLIDIKELCNYKELFYFLVAKEIKIRYKQTVLGGLWAVIQPFLSMVIFTLFLGKFAKMPSDGVPYPIFNFSALIAWNYFASTVTRSGSSLIGNVKLISRVYFPRLIIPLAPSVAGLMDFFIAFLVLIGLMFYFHIYPTVMILYLPLLVLLIILSASGVGLFLASLSIKYRDIPTITPFLLQLWMFASPIVYPTSMIPAEYRLIYALNPMAGILEGFRSALLKTVPFPWHMILISAITSIILFIFGLIYFQQVERFFADII</sequence>
<dbReference type="Pfam" id="PF01061">
    <property type="entry name" value="ABC2_membrane"/>
    <property type="match status" value="1"/>
</dbReference>
<organism evidence="11 12">
    <name type="scientific">Desulfofarcimen acetoxidans (strain ATCC 49208 / DSM 771 / KCTC 5769 / VKM B-1644 / 5575)</name>
    <name type="common">Desulfotomaculum acetoxidans</name>
    <dbReference type="NCBI Taxonomy" id="485916"/>
    <lineage>
        <taxon>Bacteria</taxon>
        <taxon>Bacillati</taxon>
        <taxon>Bacillota</taxon>
        <taxon>Clostridia</taxon>
        <taxon>Eubacteriales</taxon>
        <taxon>Peptococcaceae</taxon>
        <taxon>Desulfofarcimen</taxon>
    </lineage>
</organism>
<comment type="similarity">
    <text evidence="2 9">Belongs to the ABC-2 integral membrane protein family.</text>
</comment>
<evidence type="ECO:0000256" key="3">
    <source>
        <dbReference type="ARBA" id="ARBA00022448"/>
    </source>
</evidence>
<dbReference type="InterPro" id="IPR013525">
    <property type="entry name" value="ABC2_TM"/>
</dbReference>
<dbReference type="GO" id="GO:0140359">
    <property type="term" value="F:ABC-type transporter activity"/>
    <property type="evidence" value="ECO:0007669"/>
    <property type="project" value="InterPro"/>
</dbReference>
<dbReference type="HOGENOM" id="CLU_060703_3_0_9"/>
<dbReference type="GO" id="GO:0043190">
    <property type="term" value="C:ATP-binding cassette (ABC) transporter complex"/>
    <property type="evidence" value="ECO:0007669"/>
    <property type="project" value="InterPro"/>
</dbReference>